<dbReference type="AlphaFoldDB" id="A0A1V6T6J9"/>
<name>A0A1V6T6J9_9EURO</name>
<proteinExistence type="predicted"/>
<organism evidence="1 2">
    <name type="scientific">Penicillium steckii</name>
    <dbReference type="NCBI Taxonomy" id="303698"/>
    <lineage>
        <taxon>Eukaryota</taxon>
        <taxon>Fungi</taxon>
        <taxon>Dikarya</taxon>
        <taxon>Ascomycota</taxon>
        <taxon>Pezizomycotina</taxon>
        <taxon>Eurotiomycetes</taxon>
        <taxon>Eurotiomycetidae</taxon>
        <taxon>Eurotiales</taxon>
        <taxon>Aspergillaceae</taxon>
        <taxon>Penicillium</taxon>
    </lineage>
</organism>
<dbReference type="Proteomes" id="UP000191285">
    <property type="component" value="Unassembled WGS sequence"/>
</dbReference>
<sequence length="214" mass="25283">MSDNYPLIKECDKLEGISNYPQWVDEFRTLSHSYDKCYWYIYTGVYKPTVTDKEIADWTMKNVTIPNVNFEGWMFNQCHVLSLIKRTIDKSVAALIHDGMRVYEISACFASAFGRITRDSWLTKMSNLTNWRFKPPMSAQLYVRNFKRYLTEVYVYRPNEISPALAWSFFVNGARYHGRDVREWVELQNPDFESNQILMNAMDSLVTYCENNGY</sequence>
<keyword evidence="2" id="KW-1185">Reference proteome</keyword>
<dbReference type="EMBL" id="MLKD01000012">
    <property type="protein sequence ID" value="OQE21373.1"/>
    <property type="molecule type" value="Genomic_DNA"/>
</dbReference>
<evidence type="ECO:0000313" key="2">
    <source>
        <dbReference type="Proteomes" id="UP000191285"/>
    </source>
</evidence>
<protein>
    <submittedName>
        <fullName evidence="1">Uncharacterized protein</fullName>
    </submittedName>
</protein>
<comment type="caution">
    <text evidence="1">The sequence shown here is derived from an EMBL/GenBank/DDBJ whole genome shotgun (WGS) entry which is preliminary data.</text>
</comment>
<gene>
    <name evidence="1" type="ORF">PENSTE_c012G05853</name>
</gene>
<accession>A0A1V6T6J9</accession>
<evidence type="ECO:0000313" key="1">
    <source>
        <dbReference type="EMBL" id="OQE21373.1"/>
    </source>
</evidence>
<reference evidence="2" key="1">
    <citation type="journal article" date="2017" name="Nat. Microbiol.">
        <title>Global analysis of biosynthetic gene clusters reveals vast potential of secondary metabolite production in Penicillium species.</title>
        <authorList>
            <person name="Nielsen J.C."/>
            <person name="Grijseels S."/>
            <person name="Prigent S."/>
            <person name="Ji B."/>
            <person name="Dainat J."/>
            <person name="Nielsen K.F."/>
            <person name="Frisvad J.C."/>
            <person name="Workman M."/>
            <person name="Nielsen J."/>
        </authorList>
    </citation>
    <scope>NUCLEOTIDE SEQUENCE [LARGE SCALE GENOMIC DNA]</scope>
    <source>
        <strain evidence="2">IBT 24891</strain>
    </source>
</reference>